<keyword evidence="6" id="KW-1185">Reference proteome</keyword>
<dbReference type="PANTHER" id="PTHR46811">
    <property type="entry name" value="COILED-COIL-HELIX-COILED-COIL-HELIX DOMAIN-CONTAINING PROTEIN 7"/>
    <property type="match status" value="1"/>
</dbReference>
<evidence type="ECO:0000256" key="1">
    <source>
        <dbReference type="ARBA" id="ARBA00003875"/>
    </source>
</evidence>
<dbReference type="PROSITE" id="PS51808">
    <property type="entry name" value="CHCH"/>
    <property type="match status" value="1"/>
</dbReference>
<reference evidence="5 6" key="1">
    <citation type="submission" date="2016-03" db="EMBL/GenBank/DDBJ databases">
        <authorList>
            <person name="Ploux O."/>
        </authorList>
    </citation>
    <scope>NUCLEOTIDE SEQUENCE [LARGE SCALE GENOMIC DNA]</scope>
    <source>
        <strain evidence="5 6">URUG2</strain>
    </source>
</reference>
<dbReference type="AlphaFoldDB" id="A0A2D3V6K7"/>
<dbReference type="OrthoDB" id="9971592at2759"/>
<accession>A0A2D3V6K7</accession>
<dbReference type="Proteomes" id="UP000225277">
    <property type="component" value="Unassembled WGS sequence"/>
</dbReference>
<organism evidence="5 6">
    <name type="scientific">Ramularia collo-cygni</name>
    <dbReference type="NCBI Taxonomy" id="112498"/>
    <lineage>
        <taxon>Eukaryota</taxon>
        <taxon>Fungi</taxon>
        <taxon>Dikarya</taxon>
        <taxon>Ascomycota</taxon>
        <taxon>Pezizomycotina</taxon>
        <taxon>Dothideomycetes</taxon>
        <taxon>Dothideomycetidae</taxon>
        <taxon>Mycosphaerellales</taxon>
        <taxon>Mycosphaerellaceae</taxon>
        <taxon>Ramularia</taxon>
    </lineage>
</organism>
<evidence type="ECO:0000313" key="5">
    <source>
        <dbReference type="EMBL" id="CZT18164.1"/>
    </source>
</evidence>
<dbReference type="InterPro" id="IPR051040">
    <property type="entry name" value="COX23"/>
</dbReference>
<dbReference type="SUPFAM" id="SSF47072">
    <property type="entry name" value="Cysteine alpha-hairpin motif"/>
    <property type="match status" value="1"/>
</dbReference>
<protein>
    <submittedName>
        <fullName evidence="5">Related to COX23 Protein that functions in mitochondrial copper homeostasis and is essential for functional cytochrome oxidase expression</fullName>
    </submittedName>
</protein>
<gene>
    <name evidence="5" type="ORF">RCC_04004</name>
</gene>
<keyword evidence="4" id="KW-1015">Disulfide bond</keyword>
<evidence type="ECO:0000313" key="6">
    <source>
        <dbReference type="Proteomes" id="UP000225277"/>
    </source>
</evidence>
<dbReference type="PANTHER" id="PTHR46811:SF1">
    <property type="entry name" value="COILED-COIL-HELIX-COILED-COIL-HELIX DOMAIN-CONTAINING PROTEIN 7"/>
    <property type="match status" value="1"/>
</dbReference>
<sequence>MSEEKPETEEKTTWNKSSARFNNKQYSEYFDPCQDAANRSLKCMRRNGGDRAMCHDYFHAYKACKKSWMDEMKEQKRKEAKSWFS</sequence>
<dbReference type="STRING" id="112498.A0A2D3V6K7"/>
<dbReference type="InterPro" id="IPR009069">
    <property type="entry name" value="Cys_alpha_HP_mot_SF"/>
</dbReference>
<dbReference type="GeneID" id="35599189"/>
<comment type="function">
    <text evidence="1">Required for the assembly of cytochrome c oxidase.</text>
</comment>
<evidence type="ECO:0000256" key="4">
    <source>
        <dbReference type="ARBA" id="ARBA00023157"/>
    </source>
</evidence>
<evidence type="ECO:0000256" key="2">
    <source>
        <dbReference type="ARBA" id="ARBA00004569"/>
    </source>
</evidence>
<dbReference type="GO" id="GO:0005758">
    <property type="term" value="C:mitochondrial intermembrane space"/>
    <property type="evidence" value="ECO:0007669"/>
    <property type="project" value="UniProtKB-SubCell"/>
</dbReference>
<dbReference type="EMBL" id="FJUY01000005">
    <property type="protein sequence ID" value="CZT18164.1"/>
    <property type="molecule type" value="Genomic_DNA"/>
</dbReference>
<comment type="subcellular location">
    <subcellularLocation>
        <location evidence="2">Mitochondrion intermembrane space</location>
    </subcellularLocation>
</comment>
<dbReference type="GO" id="GO:0033108">
    <property type="term" value="P:mitochondrial respiratory chain complex assembly"/>
    <property type="evidence" value="ECO:0007669"/>
    <property type="project" value="TreeGrafter"/>
</dbReference>
<name>A0A2D3V6K7_9PEZI</name>
<dbReference type="RefSeq" id="XP_023625054.1">
    <property type="nucleotide sequence ID" value="XM_023769286.1"/>
</dbReference>
<proteinExistence type="predicted"/>
<keyword evidence="3" id="KW-0496">Mitochondrion</keyword>
<evidence type="ECO:0000256" key="3">
    <source>
        <dbReference type="ARBA" id="ARBA00023128"/>
    </source>
</evidence>